<dbReference type="Proteomes" id="UP000320672">
    <property type="component" value="Chromosome"/>
</dbReference>
<name>A0A517MP24_9BACT</name>
<accession>A0A517MP24</accession>
<organism evidence="1 2">
    <name type="scientific">Roseimaritima multifibrata</name>
    <dbReference type="NCBI Taxonomy" id="1930274"/>
    <lineage>
        <taxon>Bacteria</taxon>
        <taxon>Pseudomonadati</taxon>
        <taxon>Planctomycetota</taxon>
        <taxon>Planctomycetia</taxon>
        <taxon>Pirellulales</taxon>
        <taxon>Pirellulaceae</taxon>
        <taxon>Roseimaritima</taxon>
    </lineage>
</organism>
<keyword evidence="2" id="KW-1185">Reference proteome</keyword>
<gene>
    <name evidence="1" type="ORF">FF011L_54410</name>
</gene>
<evidence type="ECO:0000313" key="1">
    <source>
        <dbReference type="EMBL" id="QDS96629.1"/>
    </source>
</evidence>
<dbReference type="EMBL" id="CP036262">
    <property type="protein sequence ID" value="QDS96629.1"/>
    <property type="molecule type" value="Genomic_DNA"/>
</dbReference>
<reference evidence="1 2" key="1">
    <citation type="submission" date="2019-02" db="EMBL/GenBank/DDBJ databases">
        <title>Deep-cultivation of Planctomycetes and their phenomic and genomic characterization uncovers novel biology.</title>
        <authorList>
            <person name="Wiegand S."/>
            <person name="Jogler M."/>
            <person name="Boedeker C."/>
            <person name="Pinto D."/>
            <person name="Vollmers J."/>
            <person name="Rivas-Marin E."/>
            <person name="Kohn T."/>
            <person name="Peeters S.H."/>
            <person name="Heuer A."/>
            <person name="Rast P."/>
            <person name="Oberbeckmann S."/>
            <person name="Bunk B."/>
            <person name="Jeske O."/>
            <person name="Meyerdierks A."/>
            <person name="Storesund J.E."/>
            <person name="Kallscheuer N."/>
            <person name="Luecker S."/>
            <person name="Lage O.M."/>
            <person name="Pohl T."/>
            <person name="Merkel B.J."/>
            <person name="Hornburger P."/>
            <person name="Mueller R.-W."/>
            <person name="Bruemmer F."/>
            <person name="Labrenz M."/>
            <person name="Spormann A.M."/>
            <person name="Op den Camp H."/>
            <person name="Overmann J."/>
            <person name="Amann R."/>
            <person name="Jetten M.S.M."/>
            <person name="Mascher T."/>
            <person name="Medema M.H."/>
            <person name="Devos D.P."/>
            <person name="Kaster A.-K."/>
            <person name="Ovreas L."/>
            <person name="Rohde M."/>
            <person name="Galperin M.Y."/>
            <person name="Jogler C."/>
        </authorList>
    </citation>
    <scope>NUCLEOTIDE SEQUENCE [LARGE SCALE GENOMIC DNA]</scope>
    <source>
        <strain evidence="1 2">FF011L</strain>
    </source>
</reference>
<dbReference type="AlphaFoldDB" id="A0A517MP24"/>
<proteinExistence type="predicted"/>
<dbReference type="KEGG" id="rml:FF011L_54410"/>
<sequence>MINRKEKYDLALIVLSTSPALMGAVKEPETIKLYC</sequence>
<protein>
    <submittedName>
        <fullName evidence="1">Uncharacterized protein</fullName>
    </submittedName>
</protein>
<evidence type="ECO:0000313" key="2">
    <source>
        <dbReference type="Proteomes" id="UP000320672"/>
    </source>
</evidence>